<dbReference type="AlphaFoldDB" id="A0A2G9TIE3"/>
<dbReference type="PROSITE" id="PS50297">
    <property type="entry name" value="ANK_REP_REGION"/>
    <property type="match status" value="2"/>
</dbReference>
<dbReference type="PRINTS" id="PR01415">
    <property type="entry name" value="ANKYRIN"/>
</dbReference>
<keyword evidence="5" id="KW-1185">Reference proteome</keyword>
<dbReference type="PANTHER" id="PTHR24198:SF165">
    <property type="entry name" value="ANKYRIN REPEAT-CONTAINING PROTEIN-RELATED"/>
    <property type="match status" value="1"/>
</dbReference>
<dbReference type="PROSITE" id="PS50088">
    <property type="entry name" value="ANK_REPEAT"/>
    <property type="match status" value="3"/>
</dbReference>
<dbReference type="InterPro" id="IPR002110">
    <property type="entry name" value="Ankyrin_rpt"/>
</dbReference>
<sequence>CDTTLTCKLLQTPLHICAIHNVPNVAALLLRNRYIMLDSADSRGCTALHHAAYHGHVEVAELLLKAGINMAAALVQNGCDVAAAASDGTTPLHVAASLAESAKPIEYLISCEGIDLNARNADGMTPLHLASEWTKVSRVDTLIE</sequence>
<proteinExistence type="predicted"/>
<evidence type="ECO:0000313" key="5">
    <source>
        <dbReference type="Proteomes" id="UP000230423"/>
    </source>
</evidence>
<dbReference type="SUPFAM" id="SSF48403">
    <property type="entry name" value="Ankyrin repeat"/>
    <property type="match status" value="1"/>
</dbReference>
<name>A0A2G9TIE3_TELCI</name>
<dbReference type="EMBL" id="KZ364087">
    <property type="protein sequence ID" value="PIO57737.1"/>
    <property type="molecule type" value="Genomic_DNA"/>
</dbReference>
<accession>A0A2G9TIE3</accession>
<feature type="non-terminal residue" evidence="4">
    <location>
        <position position="1"/>
    </location>
</feature>
<feature type="repeat" description="ANK" evidence="3">
    <location>
        <begin position="87"/>
        <end position="121"/>
    </location>
</feature>
<dbReference type="Gene3D" id="1.25.40.20">
    <property type="entry name" value="Ankyrin repeat-containing domain"/>
    <property type="match status" value="2"/>
</dbReference>
<evidence type="ECO:0000313" key="4">
    <source>
        <dbReference type="EMBL" id="PIO57737.1"/>
    </source>
</evidence>
<evidence type="ECO:0000256" key="3">
    <source>
        <dbReference type="PROSITE-ProRule" id="PRU00023"/>
    </source>
</evidence>
<keyword evidence="2 3" id="KW-0040">ANK repeat</keyword>
<dbReference type="OrthoDB" id="5874683at2759"/>
<feature type="repeat" description="ANK" evidence="3">
    <location>
        <begin position="43"/>
        <end position="70"/>
    </location>
</feature>
<gene>
    <name evidence="4" type="ORF">TELCIR_20843</name>
</gene>
<dbReference type="PANTHER" id="PTHR24198">
    <property type="entry name" value="ANKYRIN REPEAT AND PROTEIN KINASE DOMAIN-CONTAINING PROTEIN"/>
    <property type="match status" value="1"/>
</dbReference>
<reference evidence="4 5" key="1">
    <citation type="submission" date="2015-09" db="EMBL/GenBank/DDBJ databases">
        <title>Draft genome of the parasitic nematode Teladorsagia circumcincta isolate WARC Sus (inbred).</title>
        <authorList>
            <person name="Mitreva M."/>
        </authorList>
    </citation>
    <scope>NUCLEOTIDE SEQUENCE [LARGE SCALE GENOMIC DNA]</scope>
    <source>
        <strain evidence="4 5">S</strain>
    </source>
</reference>
<feature type="non-terminal residue" evidence="4">
    <location>
        <position position="144"/>
    </location>
</feature>
<evidence type="ECO:0000256" key="1">
    <source>
        <dbReference type="ARBA" id="ARBA00022737"/>
    </source>
</evidence>
<dbReference type="InterPro" id="IPR036770">
    <property type="entry name" value="Ankyrin_rpt-contain_sf"/>
</dbReference>
<evidence type="ECO:0000256" key="2">
    <source>
        <dbReference type="ARBA" id="ARBA00023043"/>
    </source>
</evidence>
<dbReference type="Proteomes" id="UP000230423">
    <property type="component" value="Unassembled WGS sequence"/>
</dbReference>
<keyword evidence="1" id="KW-0677">Repeat</keyword>
<organism evidence="4 5">
    <name type="scientific">Teladorsagia circumcincta</name>
    <name type="common">Brown stomach worm</name>
    <name type="synonym">Ostertagia circumcincta</name>
    <dbReference type="NCBI Taxonomy" id="45464"/>
    <lineage>
        <taxon>Eukaryota</taxon>
        <taxon>Metazoa</taxon>
        <taxon>Ecdysozoa</taxon>
        <taxon>Nematoda</taxon>
        <taxon>Chromadorea</taxon>
        <taxon>Rhabditida</taxon>
        <taxon>Rhabditina</taxon>
        <taxon>Rhabditomorpha</taxon>
        <taxon>Strongyloidea</taxon>
        <taxon>Trichostrongylidae</taxon>
        <taxon>Teladorsagia</taxon>
    </lineage>
</organism>
<protein>
    <submittedName>
        <fullName evidence="4">Ankyrin repeat protein</fullName>
    </submittedName>
</protein>
<dbReference type="Pfam" id="PF12796">
    <property type="entry name" value="Ank_2"/>
    <property type="match status" value="2"/>
</dbReference>
<dbReference type="SMART" id="SM00248">
    <property type="entry name" value="ANK"/>
    <property type="match status" value="3"/>
</dbReference>
<feature type="repeat" description="ANK" evidence="3">
    <location>
        <begin position="122"/>
        <end position="144"/>
    </location>
</feature>